<dbReference type="InterPro" id="IPR036388">
    <property type="entry name" value="WH-like_DNA-bd_sf"/>
</dbReference>
<feature type="region of interest" description="Disordered" evidence="4">
    <location>
        <begin position="218"/>
        <end position="260"/>
    </location>
</feature>
<evidence type="ECO:0000259" key="5">
    <source>
        <dbReference type="PROSITE" id="PS50949"/>
    </source>
</evidence>
<dbReference type="Pfam" id="PF00392">
    <property type="entry name" value="GntR"/>
    <property type="match status" value="1"/>
</dbReference>
<dbReference type="Gene3D" id="1.10.10.10">
    <property type="entry name" value="Winged helix-like DNA-binding domain superfamily/Winged helix DNA-binding domain"/>
    <property type="match status" value="1"/>
</dbReference>
<evidence type="ECO:0000256" key="1">
    <source>
        <dbReference type="ARBA" id="ARBA00023015"/>
    </source>
</evidence>
<dbReference type="InterPro" id="IPR000524">
    <property type="entry name" value="Tscrpt_reg_HTH_GntR"/>
</dbReference>
<evidence type="ECO:0000256" key="3">
    <source>
        <dbReference type="ARBA" id="ARBA00023163"/>
    </source>
</evidence>
<dbReference type="PANTHER" id="PTHR43537:SF24">
    <property type="entry name" value="GLUCONATE OPERON TRANSCRIPTIONAL REPRESSOR"/>
    <property type="match status" value="1"/>
</dbReference>
<dbReference type="InterPro" id="IPR036390">
    <property type="entry name" value="WH_DNA-bd_sf"/>
</dbReference>
<proteinExistence type="predicted"/>
<keyword evidence="3" id="KW-0804">Transcription</keyword>
<evidence type="ECO:0000313" key="7">
    <source>
        <dbReference type="Proteomes" id="UP000254425"/>
    </source>
</evidence>
<evidence type="ECO:0000313" key="6">
    <source>
        <dbReference type="EMBL" id="AXK34991.1"/>
    </source>
</evidence>
<dbReference type="Proteomes" id="UP000254425">
    <property type="component" value="Chromosome"/>
</dbReference>
<name>A0A345XTM5_9ACTN</name>
<dbReference type="Gene3D" id="1.20.120.530">
    <property type="entry name" value="GntR ligand-binding domain-like"/>
    <property type="match status" value="1"/>
</dbReference>
<dbReference type="SUPFAM" id="SSF48008">
    <property type="entry name" value="GntR ligand-binding domain-like"/>
    <property type="match status" value="1"/>
</dbReference>
<feature type="compositionally biased region" description="Gly residues" evidence="4">
    <location>
        <begin position="236"/>
        <end position="251"/>
    </location>
</feature>
<dbReference type="AlphaFoldDB" id="A0A345XTM5"/>
<dbReference type="SMART" id="SM00895">
    <property type="entry name" value="FCD"/>
    <property type="match status" value="1"/>
</dbReference>
<dbReference type="SUPFAM" id="SSF46785">
    <property type="entry name" value="Winged helix' DNA-binding domain"/>
    <property type="match status" value="1"/>
</dbReference>
<gene>
    <name evidence="6" type="ORF">DVA86_22425</name>
</gene>
<accession>A0A345XTM5</accession>
<dbReference type="EMBL" id="CP031320">
    <property type="protein sequence ID" value="AXK34991.1"/>
    <property type="molecule type" value="Genomic_DNA"/>
</dbReference>
<organism evidence="6 7">
    <name type="scientific">Streptomyces armeniacus</name>
    <dbReference type="NCBI Taxonomy" id="83291"/>
    <lineage>
        <taxon>Bacteria</taxon>
        <taxon>Bacillati</taxon>
        <taxon>Actinomycetota</taxon>
        <taxon>Actinomycetes</taxon>
        <taxon>Kitasatosporales</taxon>
        <taxon>Streptomycetaceae</taxon>
        <taxon>Streptomyces</taxon>
    </lineage>
</organism>
<evidence type="ECO:0000256" key="2">
    <source>
        <dbReference type="ARBA" id="ARBA00023125"/>
    </source>
</evidence>
<dbReference type="GO" id="GO:0003700">
    <property type="term" value="F:DNA-binding transcription factor activity"/>
    <property type="evidence" value="ECO:0007669"/>
    <property type="project" value="InterPro"/>
</dbReference>
<dbReference type="Pfam" id="PF07729">
    <property type="entry name" value="FCD"/>
    <property type="match status" value="1"/>
</dbReference>
<sequence>MSRSEPYETKSDAAYRQVRDRILAGELEPGAVIRQRELALRIGISTTPLREALRRLKSEGLVELDAHRDARVSPLRAEEARDLLEVRRSLDPLAAALAADRRTHEDIRALRAAAEELVPLPTRAGAEQLAAHRRFHSALYRASHNDLLTETLDGLWDKADRYRRLALRTDRGQAARDQKAREHEALVECVVRGDSARAADIMRRHIDTSLGATAVRQLGEPATGGGGSAAVEQAGTGAGAGAGTTGAGAGAGARTTGPRA</sequence>
<dbReference type="PANTHER" id="PTHR43537">
    <property type="entry name" value="TRANSCRIPTIONAL REGULATOR, GNTR FAMILY"/>
    <property type="match status" value="1"/>
</dbReference>
<feature type="domain" description="HTH gntR-type" evidence="5">
    <location>
        <begin position="8"/>
        <end position="75"/>
    </location>
</feature>
<keyword evidence="2" id="KW-0238">DNA-binding</keyword>
<reference evidence="6 7" key="1">
    <citation type="submission" date="2018-07" db="EMBL/GenBank/DDBJ databases">
        <title>Draft genome of the type strain Streptomyces armeniacus ATCC 15676.</title>
        <authorList>
            <person name="Labana P."/>
            <person name="Gosse J.T."/>
            <person name="Boddy C.N."/>
        </authorList>
    </citation>
    <scope>NUCLEOTIDE SEQUENCE [LARGE SCALE GENOMIC DNA]</scope>
    <source>
        <strain evidence="6 7">ATCC 15676</strain>
    </source>
</reference>
<keyword evidence="1" id="KW-0805">Transcription regulation</keyword>
<dbReference type="PROSITE" id="PS50949">
    <property type="entry name" value="HTH_GNTR"/>
    <property type="match status" value="1"/>
</dbReference>
<dbReference type="RefSeq" id="WP_208880852.1">
    <property type="nucleotide sequence ID" value="NZ_CP031320.1"/>
</dbReference>
<dbReference type="InterPro" id="IPR011711">
    <property type="entry name" value="GntR_C"/>
</dbReference>
<protein>
    <submittedName>
        <fullName evidence="6">GntR family transcriptional regulator</fullName>
    </submittedName>
</protein>
<dbReference type="SMART" id="SM00345">
    <property type="entry name" value="HTH_GNTR"/>
    <property type="match status" value="1"/>
</dbReference>
<evidence type="ECO:0000256" key="4">
    <source>
        <dbReference type="SAM" id="MobiDB-lite"/>
    </source>
</evidence>
<keyword evidence="7" id="KW-1185">Reference proteome</keyword>
<dbReference type="GO" id="GO:0003677">
    <property type="term" value="F:DNA binding"/>
    <property type="evidence" value="ECO:0007669"/>
    <property type="project" value="UniProtKB-KW"/>
</dbReference>
<dbReference type="InterPro" id="IPR008920">
    <property type="entry name" value="TF_FadR/GntR_C"/>
</dbReference>
<dbReference type="KEGG" id="sarm:DVA86_22425"/>